<dbReference type="EMBL" id="FWXJ01000014">
    <property type="protein sequence ID" value="SMC74607.1"/>
    <property type="molecule type" value="Genomic_DNA"/>
</dbReference>
<sequence length="77" mass="8893">MARIVQDGTTTPVEVVYVGGRFQVWKLPDRYTVFYQTMNIDITEPEASELAQDITELDAEVFESKWLEIFDAFLDSL</sequence>
<organism evidence="1 2">
    <name type="scientific">Polynucleobacter kasalickyi</name>
    <dbReference type="NCBI Taxonomy" id="1938817"/>
    <lineage>
        <taxon>Bacteria</taxon>
        <taxon>Pseudomonadati</taxon>
        <taxon>Pseudomonadota</taxon>
        <taxon>Betaproteobacteria</taxon>
        <taxon>Burkholderiales</taxon>
        <taxon>Burkholderiaceae</taxon>
        <taxon>Polynucleobacter</taxon>
    </lineage>
</organism>
<name>A0A1W2BNW0_9BURK</name>
<gene>
    <name evidence="1" type="ORF">SAMN06296008_11466</name>
</gene>
<keyword evidence="2" id="KW-1185">Reference proteome</keyword>
<accession>A0A1W2BNW0</accession>
<dbReference type="Proteomes" id="UP000192708">
    <property type="component" value="Unassembled WGS sequence"/>
</dbReference>
<proteinExistence type="predicted"/>
<dbReference type="AlphaFoldDB" id="A0A1W2BNW0"/>
<dbReference type="OrthoDB" id="9132844at2"/>
<dbReference type="RefSeq" id="WP_084285252.1">
    <property type="nucleotide sequence ID" value="NZ_FWXJ01000014.1"/>
</dbReference>
<evidence type="ECO:0000313" key="2">
    <source>
        <dbReference type="Proteomes" id="UP000192708"/>
    </source>
</evidence>
<reference evidence="1 2" key="1">
    <citation type="submission" date="2017-04" db="EMBL/GenBank/DDBJ databases">
        <authorList>
            <person name="Afonso C.L."/>
            <person name="Miller P.J."/>
            <person name="Scott M.A."/>
            <person name="Spackman E."/>
            <person name="Goraichik I."/>
            <person name="Dimitrov K.M."/>
            <person name="Suarez D.L."/>
            <person name="Swayne D.E."/>
        </authorList>
    </citation>
    <scope>NUCLEOTIDE SEQUENCE [LARGE SCALE GENOMIC DNA]</scope>
    <source>
        <strain evidence="1 2">VK13</strain>
    </source>
</reference>
<protein>
    <submittedName>
        <fullName evidence="1">Uncharacterized protein</fullName>
    </submittedName>
</protein>
<evidence type="ECO:0000313" key="1">
    <source>
        <dbReference type="EMBL" id="SMC74607.1"/>
    </source>
</evidence>